<evidence type="ECO:0000313" key="5">
    <source>
        <dbReference type="EMBL" id="PXF62868.1"/>
    </source>
</evidence>
<keyword evidence="6" id="KW-1185">Reference proteome</keyword>
<dbReference type="OrthoDB" id="6198144at2"/>
<gene>
    <name evidence="5" type="ORF">DL796_11185</name>
</gene>
<dbReference type="PROSITE" id="PS51168">
    <property type="entry name" value="CHORISMATE_MUT_2"/>
    <property type="match status" value="1"/>
</dbReference>
<dbReference type="GO" id="GO:0009697">
    <property type="term" value="P:salicylic acid biosynthetic process"/>
    <property type="evidence" value="ECO:0007669"/>
    <property type="project" value="TreeGrafter"/>
</dbReference>
<dbReference type="Pfam" id="PF01817">
    <property type="entry name" value="CM_2"/>
    <property type="match status" value="1"/>
</dbReference>
<evidence type="ECO:0000313" key="6">
    <source>
        <dbReference type="Proteomes" id="UP000247689"/>
    </source>
</evidence>
<dbReference type="InterPro" id="IPR051331">
    <property type="entry name" value="Chorismate_mutase-related"/>
</dbReference>
<evidence type="ECO:0000259" key="4">
    <source>
        <dbReference type="PROSITE" id="PS51168"/>
    </source>
</evidence>
<dbReference type="AlphaFoldDB" id="A0A318D4T7"/>
<dbReference type="InterPro" id="IPR036263">
    <property type="entry name" value="Chorismate_II_sf"/>
</dbReference>
<keyword evidence="3" id="KW-0175">Coiled coil</keyword>
<dbReference type="EMBL" id="QICH01000003">
    <property type="protein sequence ID" value="PXF62868.1"/>
    <property type="molecule type" value="Genomic_DNA"/>
</dbReference>
<dbReference type="PANTHER" id="PTHR38041:SF1">
    <property type="entry name" value="CHORISMATE MUTASE"/>
    <property type="match status" value="1"/>
</dbReference>
<dbReference type="GO" id="GO:0004106">
    <property type="term" value="F:chorismate mutase activity"/>
    <property type="evidence" value="ECO:0007669"/>
    <property type="project" value="UniProtKB-EC"/>
</dbReference>
<proteinExistence type="predicted"/>
<evidence type="ECO:0000256" key="2">
    <source>
        <dbReference type="ARBA" id="ARBA00023235"/>
    </source>
</evidence>
<dbReference type="EC" id="5.4.99.5" evidence="1"/>
<organism evidence="5 6">
    <name type="scientific">Kangiella spongicola</name>
    <dbReference type="NCBI Taxonomy" id="796379"/>
    <lineage>
        <taxon>Bacteria</taxon>
        <taxon>Pseudomonadati</taxon>
        <taxon>Pseudomonadota</taxon>
        <taxon>Gammaproteobacteria</taxon>
        <taxon>Kangiellales</taxon>
        <taxon>Kangiellaceae</taxon>
        <taxon>Kangiella</taxon>
    </lineage>
</organism>
<keyword evidence="2" id="KW-0413">Isomerase</keyword>
<dbReference type="InterPro" id="IPR002701">
    <property type="entry name" value="CM_II_prokaryot"/>
</dbReference>
<dbReference type="Proteomes" id="UP000247689">
    <property type="component" value="Unassembled WGS sequence"/>
</dbReference>
<feature type="coiled-coil region" evidence="3">
    <location>
        <begin position="13"/>
        <end position="47"/>
    </location>
</feature>
<comment type="caution">
    <text evidence="5">The sequence shown here is derived from an EMBL/GenBank/DDBJ whole genome shotgun (WGS) entry which is preliminary data.</text>
</comment>
<accession>A0A318D4T7</accession>
<dbReference type="SUPFAM" id="SSF48600">
    <property type="entry name" value="Chorismate mutase II"/>
    <property type="match status" value="1"/>
</dbReference>
<dbReference type="SMART" id="SM00830">
    <property type="entry name" value="CM_2"/>
    <property type="match status" value="1"/>
</dbReference>
<feature type="domain" description="Chorismate mutase" evidence="4">
    <location>
        <begin position="7"/>
        <end position="96"/>
    </location>
</feature>
<dbReference type="PANTHER" id="PTHR38041">
    <property type="entry name" value="CHORISMATE MUTASE"/>
    <property type="match status" value="1"/>
</dbReference>
<dbReference type="GO" id="GO:0046417">
    <property type="term" value="P:chorismate metabolic process"/>
    <property type="evidence" value="ECO:0007669"/>
    <property type="project" value="InterPro"/>
</dbReference>
<sequence>MIYSKVRPTMDSIEAVRKKIDHLDEQIVQLIEQRADLVNSLIKLKQEQGVAVRVPEREREVVAQLHQRHGDHFTLEELQSIYQPIFDACVRIQLTD</sequence>
<evidence type="ECO:0000256" key="3">
    <source>
        <dbReference type="SAM" id="Coils"/>
    </source>
</evidence>
<protein>
    <recommendedName>
        <fullName evidence="1">chorismate mutase</fullName>
        <ecNumber evidence="1">5.4.99.5</ecNumber>
    </recommendedName>
</protein>
<name>A0A318D4T7_9GAMM</name>
<dbReference type="Gene3D" id="1.20.59.10">
    <property type="entry name" value="Chorismate mutase"/>
    <property type="match status" value="1"/>
</dbReference>
<dbReference type="InterPro" id="IPR036979">
    <property type="entry name" value="CM_dom_sf"/>
</dbReference>
<reference evidence="5 6" key="1">
    <citation type="submission" date="2018-05" db="EMBL/GenBank/DDBJ databases">
        <title>Kangiella spongicola genome sequence.</title>
        <authorList>
            <person name="Maclea K.S."/>
            <person name="Goen A.E."/>
            <person name="Kelley C."/>
            <person name="Underriner A."/>
            <person name="Silverwood T."/>
            <person name="Trachtenberg A.M."/>
        </authorList>
    </citation>
    <scope>NUCLEOTIDE SEQUENCE [LARGE SCALE GENOMIC DNA]</scope>
    <source>
        <strain evidence="5 6">ATCC BAA-2076</strain>
    </source>
</reference>
<evidence type="ECO:0000256" key="1">
    <source>
        <dbReference type="ARBA" id="ARBA00012404"/>
    </source>
</evidence>